<evidence type="ECO:0000256" key="8">
    <source>
        <dbReference type="SAM" id="Phobius"/>
    </source>
</evidence>
<reference evidence="10 11" key="1">
    <citation type="submission" date="2024-04" db="EMBL/GenBank/DDBJ databases">
        <authorList>
            <person name="Waldvogel A.-M."/>
            <person name="Schoenle A."/>
        </authorList>
    </citation>
    <scope>NUCLEOTIDE SEQUENCE [LARGE SCALE GENOMIC DNA]</scope>
</reference>
<feature type="transmembrane region" description="Helical" evidence="8">
    <location>
        <begin position="186"/>
        <end position="209"/>
    </location>
</feature>
<gene>
    <name evidence="10" type="ORF">KC01_LOCUS36143</name>
</gene>
<dbReference type="InterPro" id="IPR001285">
    <property type="entry name" value="Synaptophysin/porin"/>
</dbReference>
<evidence type="ECO:0000256" key="3">
    <source>
        <dbReference type="ARBA" id="ARBA00022692"/>
    </source>
</evidence>
<dbReference type="Pfam" id="PF01284">
    <property type="entry name" value="MARVEL"/>
    <property type="match status" value="1"/>
</dbReference>
<evidence type="ECO:0000259" key="9">
    <source>
        <dbReference type="PROSITE" id="PS51225"/>
    </source>
</evidence>
<evidence type="ECO:0000313" key="11">
    <source>
        <dbReference type="Proteomes" id="UP001497482"/>
    </source>
</evidence>
<dbReference type="EMBL" id="OZ035828">
    <property type="protein sequence ID" value="CAL1609386.1"/>
    <property type="molecule type" value="Genomic_DNA"/>
</dbReference>
<feature type="transmembrane region" description="Helical" evidence="8">
    <location>
        <begin position="251"/>
        <end position="269"/>
    </location>
</feature>
<comment type="subcellular location">
    <subcellularLocation>
        <location evidence="1">Membrane</location>
        <topology evidence="1">Multi-pass membrane protein</topology>
    </subcellularLocation>
</comment>
<dbReference type="AlphaFoldDB" id="A0AAV2M7M8"/>
<name>A0AAV2M7M8_KNICA</name>
<organism evidence="10 11">
    <name type="scientific">Knipowitschia caucasica</name>
    <name type="common">Caucasian dwarf goby</name>
    <name type="synonym">Pomatoschistus caucasicus</name>
    <dbReference type="NCBI Taxonomy" id="637954"/>
    <lineage>
        <taxon>Eukaryota</taxon>
        <taxon>Metazoa</taxon>
        <taxon>Chordata</taxon>
        <taxon>Craniata</taxon>
        <taxon>Vertebrata</taxon>
        <taxon>Euteleostomi</taxon>
        <taxon>Actinopterygii</taxon>
        <taxon>Neopterygii</taxon>
        <taxon>Teleostei</taxon>
        <taxon>Neoteleostei</taxon>
        <taxon>Acanthomorphata</taxon>
        <taxon>Gobiaria</taxon>
        <taxon>Gobiiformes</taxon>
        <taxon>Gobioidei</taxon>
        <taxon>Gobiidae</taxon>
        <taxon>Gobiinae</taxon>
        <taxon>Knipowitschia</taxon>
    </lineage>
</organism>
<keyword evidence="11" id="KW-1185">Reference proteome</keyword>
<evidence type="ECO:0000256" key="2">
    <source>
        <dbReference type="ARBA" id="ARBA00006476"/>
    </source>
</evidence>
<feature type="transmembrane region" description="Helical" evidence="8">
    <location>
        <begin position="152"/>
        <end position="174"/>
    </location>
</feature>
<accession>A0AAV2M7M8</accession>
<evidence type="ECO:0000256" key="6">
    <source>
        <dbReference type="ARBA" id="ARBA00023180"/>
    </source>
</evidence>
<dbReference type="PANTHER" id="PTHR10306">
    <property type="entry name" value="SYNAPTOPHYSIN"/>
    <property type="match status" value="1"/>
</dbReference>
<keyword evidence="4 8" id="KW-1133">Transmembrane helix</keyword>
<dbReference type="PROSITE" id="PS51225">
    <property type="entry name" value="MARVEL"/>
    <property type="match status" value="1"/>
</dbReference>
<feature type="domain" description="MARVEL" evidence="9">
    <location>
        <begin position="66"/>
        <end position="273"/>
    </location>
</feature>
<keyword evidence="6" id="KW-0325">Glycoprotein</keyword>
<protein>
    <recommendedName>
        <fullName evidence="9">MARVEL domain-containing protein</fullName>
    </recommendedName>
</protein>
<proteinExistence type="inferred from homology"/>
<evidence type="ECO:0000256" key="4">
    <source>
        <dbReference type="ARBA" id="ARBA00022989"/>
    </source>
</evidence>
<dbReference type="Proteomes" id="UP001497482">
    <property type="component" value="Chromosome 6"/>
</dbReference>
<evidence type="ECO:0000256" key="7">
    <source>
        <dbReference type="PROSITE-ProRule" id="PRU00581"/>
    </source>
</evidence>
<sequence>MGRTPTPWDHDLMANRALAVGAGNFCTTPATHISEYQSHLQSVAVAPSLFRWHHRLSSLLPIRGLTAEEKPPENQPIEEIFAVCAFATCGGYYGQLQVKVDCAQQRQSNHTINIDFGYPFRLQQVHFRAPLCEAKRHEVYFLDGDMSLSAQFFVMVGVLAFLYSLLATVVYVFYQNSYLRNNRGPLVDFVVTVVFSSLWLMSSCCWAKALSNIKHATNPTQMLLLISACRAPENKCTITQESHWARLNTSVVFGFVNLVLWAGNIWFVFKETGWYKSGQRYPTRSASGKRTSEMRQRLYSESSFDQPDDFGPQPFRQNSVSQRELQMQPHVQPRSAFVLPQIHVSKPAAPQREASLRTKGPVIFVDEV</sequence>
<keyword evidence="5 7" id="KW-0472">Membrane</keyword>
<comment type="similarity">
    <text evidence="2">Belongs to the synaptophysin/synaptobrevin family.</text>
</comment>
<dbReference type="PRINTS" id="PR00220">
    <property type="entry name" value="SYNAPTOPHYSN"/>
</dbReference>
<dbReference type="PANTHER" id="PTHR10306:SF16">
    <property type="entry name" value="SYNAPTOPORIN"/>
    <property type="match status" value="1"/>
</dbReference>
<keyword evidence="3 7" id="KW-0812">Transmembrane</keyword>
<evidence type="ECO:0000256" key="5">
    <source>
        <dbReference type="ARBA" id="ARBA00023136"/>
    </source>
</evidence>
<evidence type="ECO:0000256" key="1">
    <source>
        <dbReference type="ARBA" id="ARBA00004141"/>
    </source>
</evidence>
<dbReference type="GO" id="GO:0030672">
    <property type="term" value="C:synaptic vesicle membrane"/>
    <property type="evidence" value="ECO:0007669"/>
    <property type="project" value="TreeGrafter"/>
</dbReference>
<evidence type="ECO:0000313" key="10">
    <source>
        <dbReference type="EMBL" id="CAL1609386.1"/>
    </source>
</evidence>
<dbReference type="InterPro" id="IPR008253">
    <property type="entry name" value="Marvel"/>
</dbReference>